<feature type="domain" description="HTH araC/xylS-type" evidence="4">
    <location>
        <begin position="231"/>
        <end position="328"/>
    </location>
</feature>
<dbReference type="PANTHER" id="PTHR47893:SF1">
    <property type="entry name" value="REGULATORY PROTEIN PCHR"/>
    <property type="match status" value="1"/>
</dbReference>
<dbReference type="PRINTS" id="PR00032">
    <property type="entry name" value="HTHARAC"/>
</dbReference>
<dbReference type="InterPro" id="IPR009057">
    <property type="entry name" value="Homeodomain-like_sf"/>
</dbReference>
<dbReference type="PANTHER" id="PTHR47893">
    <property type="entry name" value="REGULATORY PROTEIN PCHR"/>
    <property type="match status" value="1"/>
</dbReference>
<dbReference type="Gene3D" id="1.10.10.60">
    <property type="entry name" value="Homeodomain-like"/>
    <property type="match status" value="2"/>
</dbReference>
<evidence type="ECO:0000313" key="5">
    <source>
        <dbReference type="EMBL" id="MVZ62989.1"/>
    </source>
</evidence>
<evidence type="ECO:0000256" key="3">
    <source>
        <dbReference type="ARBA" id="ARBA00023163"/>
    </source>
</evidence>
<evidence type="ECO:0000256" key="2">
    <source>
        <dbReference type="ARBA" id="ARBA00023125"/>
    </source>
</evidence>
<accession>A0A6N8L1U7</accession>
<dbReference type="SMART" id="SM00342">
    <property type="entry name" value="HTH_ARAC"/>
    <property type="match status" value="1"/>
</dbReference>
<dbReference type="Proteomes" id="UP000435036">
    <property type="component" value="Unassembled WGS sequence"/>
</dbReference>
<evidence type="ECO:0000256" key="1">
    <source>
        <dbReference type="ARBA" id="ARBA00023015"/>
    </source>
</evidence>
<dbReference type="PROSITE" id="PS00041">
    <property type="entry name" value="HTH_ARAC_FAMILY_1"/>
    <property type="match status" value="1"/>
</dbReference>
<protein>
    <submittedName>
        <fullName evidence="5">Helix-turn-helix domain-containing protein</fullName>
    </submittedName>
</protein>
<dbReference type="GO" id="GO:0003700">
    <property type="term" value="F:DNA-binding transcription factor activity"/>
    <property type="evidence" value="ECO:0007669"/>
    <property type="project" value="InterPro"/>
</dbReference>
<dbReference type="EMBL" id="WSQA01000010">
    <property type="protein sequence ID" value="MVZ62989.1"/>
    <property type="molecule type" value="Genomic_DNA"/>
</dbReference>
<reference evidence="5 6" key="1">
    <citation type="submission" date="2019-12" db="EMBL/GenBank/DDBJ databases">
        <authorList>
            <person name="Dong K."/>
        </authorList>
    </citation>
    <scope>NUCLEOTIDE SEQUENCE [LARGE SCALE GENOMIC DNA]</scope>
    <source>
        <strain evidence="5 6">JCM 31225</strain>
    </source>
</reference>
<comment type="caution">
    <text evidence="5">The sequence shown here is derived from an EMBL/GenBank/DDBJ whole genome shotgun (WGS) entry which is preliminary data.</text>
</comment>
<keyword evidence="2" id="KW-0238">DNA-binding</keyword>
<evidence type="ECO:0000313" key="6">
    <source>
        <dbReference type="Proteomes" id="UP000435036"/>
    </source>
</evidence>
<organism evidence="5 6">
    <name type="scientific">Sphingobacterium humi</name>
    <dbReference type="NCBI Taxonomy" id="1796905"/>
    <lineage>
        <taxon>Bacteria</taxon>
        <taxon>Pseudomonadati</taxon>
        <taxon>Bacteroidota</taxon>
        <taxon>Sphingobacteriia</taxon>
        <taxon>Sphingobacteriales</taxon>
        <taxon>Sphingobacteriaceae</taxon>
        <taxon>Sphingobacterium</taxon>
    </lineage>
</organism>
<name>A0A6N8L1U7_9SPHI</name>
<dbReference type="AlphaFoldDB" id="A0A6N8L1U7"/>
<keyword evidence="1" id="KW-0805">Transcription regulation</keyword>
<gene>
    <name evidence="5" type="ORF">GQF63_13215</name>
</gene>
<sequence>MKFVLSAEQWNDELSYSHTDAAIIASGATLETKANLSNQFGNVSFREIQLEIANILIGDYQLTKELVLKNKLMEPLIEMHFNFDSSIWMGENSRFQTTVDGMRHNIFGLNGVSGFVDFSKGQSFKTFDIHLSLNYVRKWLGESPLLDRFLDDFDQQRPCMLYPQAMHITPAMQEVISQILNCPFEGFTRKIYLESKVQELFSLQIELSYFMSNIGVYAQKELSPTDVEHIHEAKKYIENNLAKPKSIEELARFCGTNQQKLKYGFKRMFGTTIFSYLQKCRMLEARRLLLEGMSVSEVSYHVGYANHSSFSHAFKEYFGFSPIKNRDGRHKPVGR</sequence>
<keyword evidence="3" id="KW-0804">Transcription</keyword>
<evidence type="ECO:0000259" key="4">
    <source>
        <dbReference type="PROSITE" id="PS01124"/>
    </source>
</evidence>
<dbReference type="SUPFAM" id="SSF46689">
    <property type="entry name" value="Homeodomain-like"/>
    <property type="match status" value="2"/>
</dbReference>
<dbReference type="PROSITE" id="PS01124">
    <property type="entry name" value="HTH_ARAC_FAMILY_2"/>
    <property type="match status" value="1"/>
</dbReference>
<dbReference type="InterPro" id="IPR020449">
    <property type="entry name" value="Tscrpt_reg_AraC-type_HTH"/>
</dbReference>
<dbReference type="RefSeq" id="WP_160369716.1">
    <property type="nucleotide sequence ID" value="NZ_WSQA01000010.1"/>
</dbReference>
<dbReference type="InterPro" id="IPR053142">
    <property type="entry name" value="PchR_regulatory_protein"/>
</dbReference>
<dbReference type="InterPro" id="IPR018060">
    <property type="entry name" value="HTH_AraC"/>
</dbReference>
<keyword evidence="6" id="KW-1185">Reference proteome</keyword>
<dbReference type="Pfam" id="PF12833">
    <property type="entry name" value="HTH_18"/>
    <property type="match status" value="1"/>
</dbReference>
<dbReference type="OrthoDB" id="799767at2"/>
<dbReference type="GO" id="GO:0043565">
    <property type="term" value="F:sequence-specific DNA binding"/>
    <property type="evidence" value="ECO:0007669"/>
    <property type="project" value="InterPro"/>
</dbReference>
<dbReference type="InterPro" id="IPR018062">
    <property type="entry name" value="HTH_AraC-typ_CS"/>
</dbReference>
<proteinExistence type="predicted"/>